<organism evidence="2 3">
    <name type="scientific">Gracilibacillus boraciitolerans JCM 21714</name>
    <dbReference type="NCBI Taxonomy" id="1298598"/>
    <lineage>
        <taxon>Bacteria</taxon>
        <taxon>Bacillati</taxon>
        <taxon>Bacillota</taxon>
        <taxon>Bacilli</taxon>
        <taxon>Bacillales</taxon>
        <taxon>Bacillaceae</taxon>
        <taxon>Gracilibacillus</taxon>
    </lineage>
</organism>
<reference evidence="2 3" key="1">
    <citation type="journal article" date="2014" name="Genome Announc.">
        <title>Draft Genome Sequence of the Boron-Tolerant and Moderately Halotolerant Bacterium Gracilibacillus boraciitolerans JCM 21714T.</title>
        <authorList>
            <person name="Ahmed I."/>
            <person name="Oshima K."/>
            <person name="Suda W."/>
            <person name="Kitamura K."/>
            <person name="Iida T."/>
            <person name="Ohmori Y."/>
            <person name="Fujiwara T."/>
            <person name="Hattori M."/>
            <person name="Ohkuma M."/>
        </authorList>
    </citation>
    <scope>NUCLEOTIDE SEQUENCE [LARGE SCALE GENOMIC DNA]</scope>
    <source>
        <strain evidence="2 3">JCM 21714</strain>
    </source>
</reference>
<dbReference type="Gene3D" id="2.40.420.20">
    <property type="match status" value="1"/>
</dbReference>
<dbReference type="Pfam" id="PF25989">
    <property type="entry name" value="YknX_C"/>
    <property type="match status" value="1"/>
</dbReference>
<comment type="caution">
    <text evidence="2">The sequence shown here is derived from an EMBL/GenBank/DDBJ whole genome shotgun (WGS) entry which is preliminary data.</text>
</comment>
<feature type="domain" description="YknX-like C-terminal permuted SH3-like" evidence="1">
    <location>
        <begin position="26"/>
        <end position="93"/>
    </location>
</feature>
<dbReference type="GO" id="GO:0015562">
    <property type="term" value="F:efflux transmembrane transporter activity"/>
    <property type="evidence" value="ECO:0007669"/>
    <property type="project" value="TreeGrafter"/>
</dbReference>
<evidence type="ECO:0000259" key="1">
    <source>
        <dbReference type="Pfam" id="PF25989"/>
    </source>
</evidence>
<dbReference type="STRING" id="1298598.JCM21714_4703"/>
<dbReference type="GO" id="GO:1990281">
    <property type="term" value="C:efflux pump complex"/>
    <property type="evidence" value="ECO:0007669"/>
    <property type="project" value="TreeGrafter"/>
</dbReference>
<dbReference type="InterPro" id="IPR058637">
    <property type="entry name" value="YknX-like_C"/>
</dbReference>
<dbReference type="eggNOG" id="COG0845">
    <property type="taxonomic scope" value="Bacteria"/>
</dbReference>
<gene>
    <name evidence="2" type="ORF">JCM21714_4703</name>
</gene>
<name>W4VR10_9BACI</name>
<keyword evidence="3" id="KW-1185">Reference proteome</keyword>
<dbReference type="AlphaFoldDB" id="W4VR10"/>
<protein>
    <submittedName>
        <fullName evidence="2">Periplasmic component of efflux system</fullName>
    </submittedName>
</protein>
<dbReference type="Proteomes" id="UP000019102">
    <property type="component" value="Unassembled WGS sequence"/>
</dbReference>
<evidence type="ECO:0000313" key="2">
    <source>
        <dbReference type="EMBL" id="GAE95459.1"/>
    </source>
</evidence>
<sequence length="95" mass="10699">MLQDQNISIKPGFQVLIEIITNEYEAMTLPLTAVKQEDDSNYVYVVKDGLSRRHEIKVGSVSNQFIEITEGLAETDQVITKLNESIVDGMEVNIQ</sequence>
<accession>W4VR10</accession>
<dbReference type="RefSeq" id="WP_052000887.1">
    <property type="nucleotide sequence ID" value="NZ_BAVS01000062.1"/>
</dbReference>
<proteinExistence type="predicted"/>
<dbReference type="EMBL" id="BAVS01000062">
    <property type="protein sequence ID" value="GAE95459.1"/>
    <property type="molecule type" value="Genomic_DNA"/>
</dbReference>
<evidence type="ECO:0000313" key="3">
    <source>
        <dbReference type="Proteomes" id="UP000019102"/>
    </source>
</evidence>
<dbReference type="PANTHER" id="PTHR30469">
    <property type="entry name" value="MULTIDRUG RESISTANCE PROTEIN MDTA"/>
    <property type="match status" value="1"/>
</dbReference>
<dbReference type="PANTHER" id="PTHR30469:SF15">
    <property type="entry name" value="HLYD FAMILY OF SECRETION PROTEINS"/>
    <property type="match status" value="1"/>
</dbReference>